<dbReference type="GO" id="GO:0003700">
    <property type="term" value="F:DNA-binding transcription factor activity"/>
    <property type="evidence" value="ECO:0007669"/>
    <property type="project" value="InterPro"/>
</dbReference>
<comment type="similarity">
    <text evidence="1">Belongs to the LysR transcriptional regulatory family.</text>
</comment>
<dbReference type="GO" id="GO:0003677">
    <property type="term" value="F:DNA binding"/>
    <property type="evidence" value="ECO:0007669"/>
    <property type="project" value="UniProtKB-KW"/>
</dbReference>
<keyword evidence="8" id="KW-1185">Reference proteome</keyword>
<evidence type="ECO:0000256" key="5">
    <source>
        <dbReference type="ARBA" id="ARBA00023163"/>
    </source>
</evidence>
<dbReference type="GO" id="GO:0032993">
    <property type="term" value="C:protein-DNA complex"/>
    <property type="evidence" value="ECO:0007669"/>
    <property type="project" value="TreeGrafter"/>
</dbReference>
<sequence length="292" mass="31592">MDQWMVELAPALRALTALADHDGYMTGAADALGIPQSSMSRRIHALERALRIPLIARDGRVVRLTPAALRLAESARGPLNELDAAVAEVTGDADPDHGTVRFGFPLTMGHGRIPRLLAEFNRAHPGIRLQLKQAHGAELSDDLRRGDLDLALTIPPPRGLPHTVVTHQEICATLPADHRLARDRRITLADLADERFVANPAAYNLRMLTQEWCGAAGFEPNVGVEVTEFSTIREFVGLGMGVALLPFTDAPAAGTVQIALAGEHRRSVGLTSATSRLTPAARRLSDFLIDRE</sequence>
<keyword evidence="4" id="KW-0010">Activator</keyword>
<dbReference type="Proteomes" id="UP000551501">
    <property type="component" value="Unassembled WGS sequence"/>
</dbReference>
<accession>A0A840F2E6</accession>
<name>A0A840F2E6_9ACTN</name>
<dbReference type="EMBL" id="JACIFP010000001">
    <property type="protein sequence ID" value="MBB4133747.1"/>
    <property type="molecule type" value="Genomic_DNA"/>
</dbReference>
<dbReference type="InterPro" id="IPR036388">
    <property type="entry name" value="WH-like_DNA-bd_sf"/>
</dbReference>
<gene>
    <name evidence="7" type="ORF">BKA16_000299</name>
</gene>
<proteinExistence type="inferred from homology"/>
<dbReference type="Gene3D" id="3.40.190.290">
    <property type="match status" value="1"/>
</dbReference>
<feature type="domain" description="HTH lysR-type" evidence="6">
    <location>
        <begin position="12"/>
        <end position="65"/>
    </location>
</feature>
<evidence type="ECO:0000256" key="3">
    <source>
        <dbReference type="ARBA" id="ARBA00023125"/>
    </source>
</evidence>
<dbReference type="Gene3D" id="1.10.10.10">
    <property type="entry name" value="Winged helix-like DNA-binding domain superfamily/Winged helix DNA-binding domain"/>
    <property type="match status" value="1"/>
</dbReference>
<evidence type="ECO:0000256" key="4">
    <source>
        <dbReference type="ARBA" id="ARBA00023159"/>
    </source>
</evidence>
<dbReference type="SUPFAM" id="SSF53850">
    <property type="entry name" value="Periplasmic binding protein-like II"/>
    <property type="match status" value="1"/>
</dbReference>
<dbReference type="Pfam" id="PF03466">
    <property type="entry name" value="LysR_substrate"/>
    <property type="match status" value="1"/>
</dbReference>
<dbReference type="PROSITE" id="PS50931">
    <property type="entry name" value="HTH_LYSR"/>
    <property type="match status" value="1"/>
</dbReference>
<keyword evidence="5" id="KW-0804">Transcription</keyword>
<evidence type="ECO:0000313" key="8">
    <source>
        <dbReference type="Proteomes" id="UP000551501"/>
    </source>
</evidence>
<dbReference type="PANTHER" id="PTHR30346:SF28">
    <property type="entry name" value="HTH-TYPE TRANSCRIPTIONAL REGULATOR CYNR"/>
    <property type="match status" value="1"/>
</dbReference>
<evidence type="ECO:0000259" key="6">
    <source>
        <dbReference type="PROSITE" id="PS50931"/>
    </source>
</evidence>
<evidence type="ECO:0000256" key="2">
    <source>
        <dbReference type="ARBA" id="ARBA00023015"/>
    </source>
</evidence>
<dbReference type="RefSeq" id="WP_183368902.1">
    <property type="nucleotide sequence ID" value="NZ_BAABHL010000022.1"/>
</dbReference>
<dbReference type="Pfam" id="PF00126">
    <property type="entry name" value="HTH_1"/>
    <property type="match status" value="1"/>
</dbReference>
<dbReference type="InterPro" id="IPR005119">
    <property type="entry name" value="LysR_subst-bd"/>
</dbReference>
<dbReference type="InterPro" id="IPR000847">
    <property type="entry name" value="LysR_HTH_N"/>
</dbReference>
<keyword evidence="3 7" id="KW-0238">DNA-binding</keyword>
<evidence type="ECO:0000313" key="7">
    <source>
        <dbReference type="EMBL" id="MBB4133747.1"/>
    </source>
</evidence>
<evidence type="ECO:0000256" key="1">
    <source>
        <dbReference type="ARBA" id="ARBA00009437"/>
    </source>
</evidence>
<comment type="caution">
    <text evidence="7">The sequence shown here is derived from an EMBL/GenBank/DDBJ whole genome shotgun (WGS) entry which is preliminary data.</text>
</comment>
<dbReference type="AlphaFoldDB" id="A0A840F2E6"/>
<dbReference type="SUPFAM" id="SSF46785">
    <property type="entry name" value="Winged helix' DNA-binding domain"/>
    <property type="match status" value="1"/>
</dbReference>
<organism evidence="7 8">
    <name type="scientific">Gordonia humi</name>
    <dbReference type="NCBI Taxonomy" id="686429"/>
    <lineage>
        <taxon>Bacteria</taxon>
        <taxon>Bacillati</taxon>
        <taxon>Actinomycetota</taxon>
        <taxon>Actinomycetes</taxon>
        <taxon>Mycobacteriales</taxon>
        <taxon>Gordoniaceae</taxon>
        <taxon>Gordonia</taxon>
    </lineage>
</organism>
<dbReference type="InterPro" id="IPR036390">
    <property type="entry name" value="WH_DNA-bd_sf"/>
</dbReference>
<dbReference type="PANTHER" id="PTHR30346">
    <property type="entry name" value="TRANSCRIPTIONAL DUAL REGULATOR HCAR-RELATED"/>
    <property type="match status" value="1"/>
</dbReference>
<keyword evidence="2" id="KW-0805">Transcription regulation</keyword>
<protein>
    <submittedName>
        <fullName evidence="7">DNA-binding transcriptional LysR family regulator</fullName>
    </submittedName>
</protein>
<reference evidence="7 8" key="1">
    <citation type="submission" date="2020-08" db="EMBL/GenBank/DDBJ databases">
        <title>Sequencing the genomes of 1000 actinobacteria strains.</title>
        <authorList>
            <person name="Klenk H.-P."/>
        </authorList>
    </citation>
    <scope>NUCLEOTIDE SEQUENCE [LARGE SCALE GENOMIC DNA]</scope>
    <source>
        <strain evidence="7 8">DSM 45298</strain>
    </source>
</reference>